<name>A0A6A6T431_9PLEO</name>
<dbReference type="PANTHER" id="PTHR38790:SF4">
    <property type="entry name" value="2EXR DOMAIN-CONTAINING PROTEIN"/>
    <property type="match status" value="1"/>
</dbReference>
<dbReference type="Pfam" id="PF24864">
    <property type="entry name" value="DUF7730"/>
    <property type="match status" value="1"/>
</dbReference>
<dbReference type="OrthoDB" id="5413827at2759"/>
<dbReference type="AlphaFoldDB" id="A0A6A6T431"/>
<dbReference type="Proteomes" id="UP000799324">
    <property type="component" value="Unassembled WGS sequence"/>
</dbReference>
<organism evidence="3 4">
    <name type="scientific">Lophiostoma macrostomum CBS 122681</name>
    <dbReference type="NCBI Taxonomy" id="1314788"/>
    <lineage>
        <taxon>Eukaryota</taxon>
        <taxon>Fungi</taxon>
        <taxon>Dikarya</taxon>
        <taxon>Ascomycota</taxon>
        <taxon>Pezizomycotina</taxon>
        <taxon>Dothideomycetes</taxon>
        <taxon>Pleosporomycetidae</taxon>
        <taxon>Pleosporales</taxon>
        <taxon>Lophiostomataceae</taxon>
        <taxon>Lophiostoma</taxon>
    </lineage>
</organism>
<gene>
    <name evidence="3" type="ORF">K491DRAFT_758962</name>
</gene>
<dbReference type="InterPro" id="IPR056632">
    <property type="entry name" value="DUF7730"/>
</dbReference>
<reference evidence="3" key="1">
    <citation type="journal article" date="2020" name="Stud. Mycol.">
        <title>101 Dothideomycetes genomes: a test case for predicting lifestyles and emergence of pathogens.</title>
        <authorList>
            <person name="Haridas S."/>
            <person name="Albert R."/>
            <person name="Binder M."/>
            <person name="Bloem J."/>
            <person name="Labutti K."/>
            <person name="Salamov A."/>
            <person name="Andreopoulos B."/>
            <person name="Baker S."/>
            <person name="Barry K."/>
            <person name="Bills G."/>
            <person name="Bluhm B."/>
            <person name="Cannon C."/>
            <person name="Castanera R."/>
            <person name="Culley D."/>
            <person name="Daum C."/>
            <person name="Ezra D."/>
            <person name="Gonzalez J."/>
            <person name="Henrissat B."/>
            <person name="Kuo A."/>
            <person name="Liang C."/>
            <person name="Lipzen A."/>
            <person name="Lutzoni F."/>
            <person name="Magnuson J."/>
            <person name="Mondo S."/>
            <person name="Nolan M."/>
            <person name="Ohm R."/>
            <person name="Pangilinan J."/>
            <person name="Park H.-J."/>
            <person name="Ramirez L."/>
            <person name="Alfaro M."/>
            <person name="Sun H."/>
            <person name="Tritt A."/>
            <person name="Yoshinaga Y."/>
            <person name="Zwiers L.-H."/>
            <person name="Turgeon B."/>
            <person name="Goodwin S."/>
            <person name="Spatafora J."/>
            <person name="Crous P."/>
            <person name="Grigoriev I."/>
        </authorList>
    </citation>
    <scope>NUCLEOTIDE SEQUENCE</scope>
    <source>
        <strain evidence="3">CBS 122681</strain>
    </source>
</reference>
<evidence type="ECO:0000256" key="1">
    <source>
        <dbReference type="SAM" id="MobiDB-lite"/>
    </source>
</evidence>
<feature type="domain" description="DUF7730" evidence="2">
    <location>
        <begin position="47"/>
        <end position="212"/>
    </location>
</feature>
<sequence>MAPRKRAVPSSAGHHPRKRTKQLSLMKSSDSDAANLSSDDDITARNSQESPLLRLPAEIRERIWLFAFGGRILHIHPDGYGLRLSHATYIEPPSDVKIEQAILGPPRPLQPDTQAKLTASRFEHMDAPRFCEFRTELRGLAKRCRNKTLPSPVPLACKQFYYEAMPYLWQYNTFCASSPFALRYAFRISHARLDLVELLSITVHERHLGAWSKLLADDFLTRMSSLKRVRVIINCDESYRMMNEDKWMAYDLQKTGLELVQLDIVRIDDILRPHRGRPHRPVMTWLGPTCPKEYVEHFRNILLQHEPPSGPRHFPPEQLVARRSARLFTQGKR</sequence>
<protein>
    <recommendedName>
        <fullName evidence="2">DUF7730 domain-containing protein</fullName>
    </recommendedName>
</protein>
<evidence type="ECO:0000259" key="2">
    <source>
        <dbReference type="Pfam" id="PF24864"/>
    </source>
</evidence>
<evidence type="ECO:0000313" key="4">
    <source>
        <dbReference type="Proteomes" id="UP000799324"/>
    </source>
</evidence>
<proteinExistence type="predicted"/>
<accession>A0A6A6T431</accession>
<dbReference type="PANTHER" id="PTHR38790">
    <property type="entry name" value="2EXR DOMAIN-CONTAINING PROTEIN-RELATED"/>
    <property type="match status" value="1"/>
</dbReference>
<dbReference type="EMBL" id="MU004364">
    <property type="protein sequence ID" value="KAF2654422.1"/>
    <property type="molecule type" value="Genomic_DNA"/>
</dbReference>
<feature type="region of interest" description="Disordered" evidence="1">
    <location>
        <begin position="1"/>
        <end position="43"/>
    </location>
</feature>
<evidence type="ECO:0000313" key="3">
    <source>
        <dbReference type="EMBL" id="KAF2654422.1"/>
    </source>
</evidence>
<keyword evidence="4" id="KW-1185">Reference proteome</keyword>